<sequence>MVWTYKPKTERCNINEENMKTAISDVILKKLSTRVVAGKYNIKTATLQYRIEKFLKSFKNNQASSSKSYSSKHTVAQVFSKQEKKMLTKYYLTVTKCTTDLRTLRQLLVLAYEFAKYSVVKYPESSKKNKRAGKNWSRGFGMRNQELSLRNPENTSAA</sequence>
<accession>A0A8S3XW90</accession>
<proteinExistence type="predicted"/>
<organism evidence="2 3">
    <name type="scientific">Parnassius apollo</name>
    <name type="common">Apollo butterfly</name>
    <name type="synonym">Papilio apollo</name>
    <dbReference type="NCBI Taxonomy" id="110799"/>
    <lineage>
        <taxon>Eukaryota</taxon>
        <taxon>Metazoa</taxon>
        <taxon>Ecdysozoa</taxon>
        <taxon>Arthropoda</taxon>
        <taxon>Hexapoda</taxon>
        <taxon>Insecta</taxon>
        <taxon>Pterygota</taxon>
        <taxon>Neoptera</taxon>
        <taxon>Endopterygota</taxon>
        <taxon>Lepidoptera</taxon>
        <taxon>Glossata</taxon>
        <taxon>Ditrysia</taxon>
        <taxon>Papilionoidea</taxon>
        <taxon>Papilionidae</taxon>
        <taxon>Parnassiinae</taxon>
        <taxon>Parnassini</taxon>
        <taxon>Parnassius</taxon>
        <taxon>Parnassius</taxon>
    </lineage>
</organism>
<feature type="compositionally biased region" description="Polar residues" evidence="1">
    <location>
        <begin position="145"/>
        <end position="158"/>
    </location>
</feature>
<evidence type="ECO:0000313" key="2">
    <source>
        <dbReference type="EMBL" id="CAG5038366.1"/>
    </source>
</evidence>
<gene>
    <name evidence="2" type="ORF">PAPOLLO_LOCUS21357</name>
</gene>
<dbReference type="AlphaFoldDB" id="A0A8S3XW90"/>
<evidence type="ECO:0000313" key="3">
    <source>
        <dbReference type="Proteomes" id="UP000691718"/>
    </source>
</evidence>
<protein>
    <submittedName>
        <fullName evidence="2">(apollo) hypothetical protein</fullName>
    </submittedName>
</protein>
<dbReference type="Proteomes" id="UP000691718">
    <property type="component" value="Unassembled WGS sequence"/>
</dbReference>
<dbReference type="EMBL" id="CAJQZP010001306">
    <property type="protein sequence ID" value="CAG5038366.1"/>
    <property type="molecule type" value="Genomic_DNA"/>
</dbReference>
<comment type="caution">
    <text evidence="2">The sequence shown here is derived from an EMBL/GenBank/DDBJ whole genome shotgun (WGS) entry which is preliminary data.</text>
</comment>
<evidence type="ECO:0000256" key="1">
    <source>
        <dbReference type="SAM" id="MobiDB-lite"/>
    </source>
</evidence>
<reference evidence="2" key="1">
    <citation type="submission" date="2021-04" db="EMBL/GenBank/DDBJ databases">
        <authorList>
            <person name="Tunstrom K."/>
        </authorList>
    </citation>
    <scope>NUCLEOTIDE SEQUENCE</scope>
</reference>
<dbReference type="OrthoDB" id="8187571at2759"/>
<feature type="region of interest" description="Disordered" evidence="1">
    <location>
        <begin position="128"/>
        <end position="158"/>
    </location>
</feature>
<name>A0A8S3XW90_PARAO</name>
<keyword evidence="3" id="KW-1185">Reference proteome</keyword>